<dbReference type="RefSeq" id="XP_013755664.1">
    <property type="nucleotide sequence ID" value="XM_013900210.1"/>
</dbReference>
<dbReference type="InterPro" id="IPR035892">
    <property type="entry name" value="C2_domain_sf"/>
</dbReference>
<keyword evidence="7" id="KW-1185">Reference proteome</keyword>
<feature type="region of interest" description="Disordered" evidence="2">
    <location>
        <begin position="626"/>
        <end position="652"/>
    </location>
</feature>
<dbReference type="PANTHER" id="PTHR10194">
    <property type="entry name" value="RAS GTPASE-ACTIVATING PROTEINS"/>
    <property type="match status" value="1"/>
</dbReference>
<evidence type="ECO:0000259" key="4">
    <source>
        <dbReference type="PROSITE" id="PS50004"/>
    </source>
</evidence>
<feature type="domain" description="Ras-GAP" evidence="5">
    <location>
        <begin position="515"/>
        <end position="745"/>
    </location>
</feature>
<reference evidence="6 7" key="1">
    <citation type="submission" date="2010-05" db="EMBL/GenBank/DDBJ databases">
        <title>The Genome Sequence of Thecamonas trahens ATCC 50062.</title>
        <authorList>
            <consortium name="The Broad Institute Genome Sequencing Platform"/>
            <person name="Russ C."/>
            <person name="Cuomo C."/>
            <person name="Shea T."/>
            <person name="Young S.K."/>
            <person name="Zeng Q."/>
            <person name="Koehrsen M."/>
            <person name="Haas B."/>
            <person name="Borodovsky M."/>
            <person name="Guigo R."/>
            <person name="Alvarado L."/>
            <person name="Berlin A."/>
            <person name="Bochicchio J."/>
            <person name="Borenstein D."/>
            <person name="Chapman S."/>
            <person name="Chen Z."/>
            <person name="Freedman E."/>
            <person name="Gellesch M."/>
            <person name="Goldberg J."/>
            <person name="Griggs A."/>
            <person name="Gujja S."/>
            <person name="Heilman E."/>
            <person name="Heiman D."/>
            <person name="Hepburn T."/>
            <person name="Howarth C."/>
            <person name="Jen D."/>
            <person name="Larson L."/>
            <person name="Mehta T."/>
            <person name="Park D."/>
            <person name="Pearson M."/>
            <person name="Roberts A."/>
            <person name="Saif S."/>
            <person name="Shenoy N."/>
            <person name="Sisk P."/>
            <person name="Stolte C."/>
            <person name="Sykes S."/>
            <person name="Thomson T."/>
            <person name="Walk T."/>
            <person name="White J."/>
            <person name="Yandava C."/>
            <person name="Burger G."/>
            <person name="Gray M.W."/>
            <person name="Holland P.W.H."/>
            <person name="King N."/>
            <person name="Lang F.B.F."/>
            <person name="Roger A.J."/>
            <person name="Ruiz-Trillo I."/>
            <person name="Lander E."/>
            <person name="Nusbaum C."/>
        </authorList>
    </citation>
    <scope>NUCLEOTIDE SEQUENCE [LARGE SCALE GENOMIC DNA]</scope>
    <source>
        <strain evidence="6 7">ATCC 50062</strain>
    </source>
</reference>
<feature type="domain" description="C2" evidence="4">
    <location>
        <begin position="299"/>
        <end position="416"/>
    </location>
</feature>
<dbReference type="InterPro" id="IPR001849">
    <property type="entry name" value="PH_domain"/>
</dbReference>
<dbReference type="SUPFAM" id="SSF48350">
    <property type="entry name" value="GTPase activation domain, GAP"/>
    <property type="match status" value="1"/>
</dbReference>
<dbReference type="eggNOG" id="KOG2059">
    <property type="taxonomic scope" value="Eukaryota"/>
</dbReference>
<organism evidence="6 7">
    <name type="scientific">Thecamonas trahens ATCC 50062</name>
    <dbReference type="NCBI Taxonomy" id="461836"/>
    <lineage>
        <taxon>Eukaryota</taxon>
        <taxon>Apusozoa</taxon>
        <taxon>Apusomonadida</taxon>
        <taxon>Apusomonadidae</taxon>
        <taxon>Thecamonas</taxon>
    </lineage>
</organism>
<dbReference type="PANTHER" id="PTHR10194:SF60">
    <property type="entry name" value="RAS GTPASE-ACTIVATING PROTEIN RASKOL"/>
    <property type="match status" value="1"/>
</dbReference>
<feature type="compositionally biased region" description="Basic and acidic residues" evidence="2">
    <location>
        <begin position="1084"/>
        <end position="1114"/>
    </location>
</feature>
<dbReference type="Proteomes" id="UP000054408">
    <property type="component" value="Unassembled WGS sequence"/>
</dbReference>
<dbReference type="GO" id="GO:0005096">
    <property type="term" value="F:GTPase activator activity"/>
    <property type="evidence" value="ECO:0007669"/>
    <property type="project" value="UniProtKB-KW"/>
</dbReference>
<evidence type="ECO:0000313" key="6">
    <source>
        <dbReference type="EMBL" id="KNC51795.1"/>
    </source>
</evidence>
<dbReference type="Gene3D" id="2.60.40.150">
    <property type="entry name" value="C2 domain"/>
    <property type="match status" value="1"/>
</dbReference>
<evidence type="ECO:0000256" key="2">
    <source>
        <dbReference type="SAM" id="MobiDB-lite"/>
    </source>
</evidence>
<dbReference type="AlphaFoldDB" id="A0A0L0DHU1"/>
<keyword evidence="1" id="KW-0343">GTPase activation</keyword>
<dbReference type="InterPro" id="IPR000008">
    <property type="entry name" value="C2_dom"/>
</dbReference>
<dbReference type="PROSITE" id="PS00509">
    <property type="entry name" value="RAS_GTPASE_ACTIV_1"/>
    <property type="match status" value="1"/>
</dbReference>
<dbReference type="GeneID" id="25566700"/>
<feature type="domain" description="PH" evidence="3">
    <location>
        <begin position="999"/>
        <end position="1031"/>
    </location>
</feature>
<feature type="region of interest" description="Disordered" evidence="2">
    <location>
        <begin position="1"/>
        <end position="30"/>
    </location>
</feature>
<evidence type="ECO:0000259" key="3">
    <source>
        <dbReference type="PROSITE" id="PS50003"/>
    </source>
</evidence>
<dbReference type="InterPro" id="IPR039360">
    <property type="entry name" value="Ras_GTPase"/>
</dbReference>
<accession>A0A0L0DHU1</accession>
<dbReference type="PROSITE" id="PS50003">
    <property type="entry name" value="PH_DOMAIN"/>
    <property type="match status" value="1"/>
</dbReference>
<evidence type="ECO:0000259" key="5">
    <source>
        <dbReference type="PROSITE" id="PS50018"/>
    </source>
</evidence>
<feature type="region of interest" description="Disordered" evidence="2">
    <location>
        <begin position="132"/>
        <end position="165"/>
    </location>
</feature>
<feature type="compositionally biased region" description="Basic residues" evidence="2">
    <location>
        <begin position="1074"/>
        <end position="1083"/>
    </location>
</feature>
<dbReference type="SUPFAM" id="SSF49562">
    <property type="entry name" value="C2 domain (Calcium/lipid-binding domain, CaLB)"/>
    <property type="match status" value="1"/>
</dbReference>
<dbReference type="STRING" id="461836.A0A0L0DHU1"/>
<evidence type="ECO:0000313" key="7">
    <source>
        <dbReference type="Proteomes" id="UP000054408"/>
    </source>
</evidence>
<evidence type="ECO:0000256" key="1">
    <source>
        <dbReference type="ARBA" id="ARBA00022468"/>
    </source>
</evidence>
<dbReference type="SUPFAM" id="SSF50729">
    <property type="entry name" value="PH domain-like"/>
    <property type="match status" value="1"/>
</dbReference>
<feature type="region of interest" description="Disordered" evidence="2">
    <location>
        <begin position="1037"/>
        <end position="1148"/>
    </location>
</feature>
<feature type="compositionally biased region" description="Low complexity" evidence="2">
    <location>
        <begin position="13"/>
        <end position="30"/>
    </location>
</feature>
<feature type="compositionally biased region" description="Basic and acidic residues" evidence="2">
    <location>
        <begin position="1058"/>
        <end position="1073"/>
    </location>
</feature>
<feature type="compositionally biased region" description="Basic residues" evidence="2">
    <location>
        <begin position="1115"/>
        <end position="1132"/>
    </location>
</feature>
<dbReference type="Gene3D" id="1.10.506.10">
    <property type="entry name" value="GTPase Activation - p120gap, domain 1"/>
    <property type="match status" value="1"/>
</dbReference>
<dbReference type="InterPro" id="IPR008936">
    <property type="entry name" value="Rho_GTPase_activation_prot"/>
</dbReference>
<feature type="compositionally biased region" description="Polar residues" evidence="2">
    <location>
        <begin position="137"/>
        <end position="146"/>
    </location>
</feature>
<dbReference type="Gene3D" id="2.30.29.30">
    <property type="entry name" value="Pleckstrin-homology domain (PH domain)/Phosphotyrosine-binding domain (PTB)"/>
    <property type="match status" value="1"/>
</dbReference>
<dbReference type="CDD" id="cd00030">
    <property type="entry name" value="C2"/>
    <property type="match status" value="1"/>
</dbReference>
<dbReference type="InterPro" id="IPR001936">
    <property type="entry name" value="RasGAP_dom"/>
</dbReference>
<dbReference type="SMART" id="SM00323">
    <property type="entry name" value="RasGAP"/>
    <property type="match status" value="1"/>
</dbReference>
<dbReference type="InterPro" id="IPR011993">
    <property type="entry name" value="PH-like_dom_sf"/>
</dbReference>
<proteinExistence type="predicted"/>
<dbReference type="InterPro" id="IPR023152">
    <property type="entry name" value="RasGAP_CS"/>
</dbReference>
<dbReference type="PROSITE" id="PS50004">
    <property type="entry name" value="C2"/>
    <property type="match status" value="1"/>
</dbReference>
<name>A0A0L0DHU1_THETB</name>
<feature type="compositionally biased region" description="Low complexity" evidence="2">
    <location>
        <begin position="1133"/>
        <end position="1148"/>
    </location>
</feature>
<dbReference type="PROSITE" id="PS50018">
    <property type="entry name" value="RAS_GTPASE_ACTIV_2"/>
    <property type="match status" value="1"/>
</dbReference>
<dbReference type="Pfam" id="PF00616">
    <property type="entry name" value="RasGAP"/>
    <property type="match status" value="1"/>
</dbReference>
<dbReference type="EMBL" id="GL349470">
    <property type="protein sequence ID" value="KNC51795.1"/>
    <property type="molecule type" value="Genomic_DNA"/>
</dbReference>
<sequence>MAGPPSAGDEASFKSSYSSSSSLEDGLAASSMPARVASPVIPSGMKPKTPNRPFLVKRKNSSFIARMGAASLIDRKLSIEIKRVILPSTSAAAGSSKASKGMVYCSVSGGGLYARTDTKKLHTFTKTGSASKLMASGHSTPRNSAIVSEPVSPPSPMTSSIPVTPRRIMPSDPTAEPSVEVTSALLTPTRRDSDAPSPVMRNKSDDLLTAIIESDGSRRSSLASSTRTGLYASFAGKTFALSPGRPNFEVFLITLAQERKKKDRVLGYVELPLRDMNSGVVVQSEYNLQPKTTSSKHHVSGEVHVKLLYAKSHPGKPDALHLQVLEASNLAPREGSAANPCVSICIGDTVHKTKVVKGTTHPQFNERFVVPVDEDKVASFTVLVNHVVRRNKDAFLGQVVFPLSDLQPNVVQDCWLKLNPRVYDEVSYSGYPALPGAFGRVKVKFMYTEDITLPLLEYKPLCELLFGGPGCDDHAAVRLLCSLTISSKSMATALVDVGLALFRTHPQTGKADGRLIDMLDVLLSIDVASVRAHSSTIFRANTISSLAVSHLLRRAGGPSLPTSTARSLSGSLLSARPRPTALALLTTAINDLLGVIFASINSMPRILRELFARVYRIVLDRPAAAGPAAGSTAAHPATDTETSLSSSSSSGYSYSDSYSYSDTESASASASASSAQAGGSPVGARAAGRASARDALALQAVSAFVILRFFAPALLTPKVYGIDAEVPMNKPLYRTLARALQKIGNMLLFDGRKNPMLVVINPVLASHFASMTQFLRAVSEPAANCIDPATRPPLDACLESLSSARKSHILNMRTNLAFILGRLLDARADGTGVDSPAMNEVLDSLSSTLARISSMSSSQHMTSKEFKAANRKLATIGNLAVDLKSSFAGGSDTSSMVLEFRMRKRITSGNQFTLHTKGKTKPVFVACVIADNVFTLVYKTRISSSDNLVSLGATSAPPPLSRSSSGGAIDMTQIIDVVKGQVTETFSKSGKLEQQHRSFSVLTADGDSLDLDAATEKERNDWVAALRHYVKKARLAAKNSGADLPSGPHRGPFSSKSETSKSKNKDKDKDKTKGKAKKAKAKAKNKDKAKGKAKAKDKDKAKDKAKDKDKDKAKAKAKKAKAKTKAKAKKAKVTAADATAGVGKTAGK</sequence>
<protein>
    <submittedName>
        <fullName evidence="6">Uncharacterized protein</fullName>
    </submittedName>
</protein>
<dbReference type="Pfam" id="PF00168">
    <property type="entry name" value="C2"/>
    <property type="match status" value="1"/>
</dbReference>
<gene>
    <name evidence="6" type="ORF">AMSG_07869</name>
</gene>
<dbReference type="SMART" id="SM00239">
    <property type="entry name" value="C2"/>
    <property type="match status" value="1"/>
</dbReference>